<evidence type="ECO:0000256" key="1">
    <source>
        <dbReference type="SAM" id="MobiDB-lite"/>
    </source>
</evidence>
<gene>
    <name evidence="2" type="ORF">DHEL01_v206915</name>
</gene>
<keyword evidence="3" id="KW-1185">Reference proteome</keyword>
<dbReference type="Proteomes" id="UP000094444">
    <property type="component" value="Unassembled WGS sequence"/>
</dbReference>
<proteinExistence type="predicted"/>
<dbReference type="AlphaFoldDB" id="A0A2P5HWS9"/>
<dbReference type="InParanoid" id="A0A2P5HWS9"/>
<dbReference type="SUPFAM" id="SSF52047">
    <property type="entry name" value="RNI-like"/>
    <property type="match status" value="1"/>
</dbReference>
<reference evidence="2" key="1">
    <citation type="submission" date="2017-09" db="EMBL/GenBank/DDBJ databases">
        <title>Polyketide synthases of a Diaporthe helianthi virulent isolate.</title>
        <authorList>
            <person name="Baroncelli R."/>
        </authorList>
    </citation>
    <scope>NUCLEOTIDE SEQUENCE [LARGE SCALE GENOMIC DNA]</scope>
    <source>
        <strain evidence="2">7/96</strain>
    </source>
</reference>
<name>A0A2P5HWS9_DIAHE</name>
<evidence type="ECO:0000313" key="2">
    <source>
        <dbReference type="EMBL" id="POS74695.1"/>
    </source>
</evidence>
<organism evidence="2 3">
    <name type="scientific">Diaporthe helianthi</name>
    <dbReference type="NCBI Taxonomy" id="158607"/>
    <lineage>
        <taxon>Eukaryota</taxon>
        <taxon>Fungi</taxon>
        <taxon>Dikarya</taxon>
        <taxon>Ascomycota</taxon>
        <taxon>Pezizomycotina</taxon>
        <taxon>Sordariomycetes</taxon>
        <taxon>Sordariomycetidae</taxon>
        <taxon>Diaporthales</taxon>
        <taxon>Diaporthaceae</taxon>
        <taxon>Diaporthe</taxon>
    </lineage>
</organism>
<dbReference type="EMBL" id="MAVT02000591">
    <property type="protein sequence ID" value="POS74695.1"/>
    <property type="molecule type" value="Genomic_DNA"/>
</dbReference>
<accession>A0A2P5HWS9</accession>
<comment type="caution">
    <text evidence="2">The sequence shown here is derived from an EMBL/GenBank/DDBJ whole genome shotgun (WGS) entry which is preliminary data.</text>
</comment>
<feature type="region of interest" description="Disordered" evidence="1">
    <location>
        <begin position="1"/>
        <end position="43"/>
    </location>
</feature>
<sequence length="548" mass="62011">MSPSDGVENAGGQGEAYKMPVDKMPVAPKSGGPTKITQNNVPNTFPRFMDLPPKIRKQICFETLLIDDDRGKPFLTSDLATVSKEWRDNIDEVLFNDIIIDTIDYEDVLTFKQMFSTDRRRRLLTRLNIAIDDSETGPWHMEHGIFQISRTMTSIGSFLGYINGWDFGKAGGGRRPLEIVFTTSRFPDAPVDWSNSRRLITNTTSLWDEPCLRLACRDQLDLSFLPLRAVDSKFPSSLDMVTYLSISPDFMPEGVAKKMIQAMPNLETLVLDPRFVTVLESLDLSEHQPWDHMTDLIDLLLSSAPSLQNLTLRNTAYVPDRSPSETSMLRPHAVTYFSAALRDNSQGLRSLCASPFELDEEFFRPFSSIKLHVYSSTWAWPQLQHIDLQFFGYFDDPLEDSDDAWWDDWLLSGRRKDDQALQPDLRASLRRHEISSFIDGDPSEPILSPEHLLIAAGRATAAMPVLKSAHICTWSRPRAASPGIFAKRELCPASGSTMSSRVWLTDDFHPRARFHIMDAWAGFLGPDPKVDEGLRSEFSEITRASSPW</sequence>
<dbReference type="OrthoDB" id="5236499at2759"/>
<evidence type="ECO:0000313" key="3">
    <source>
        <dbReference type="Proteomes" id="UP000094444"/>
    </source>
</evidence>
<protein>
    <submittedName>
        <fullName evidence="2">Uncharacterized protein</fullName>
    </submittedName>
</protein>